<dbReference type="PANTHER" id="PTHR14269">
    <property type="entry name" value="CDP-DIACYLGLYCEROL--GLYCEROL-3-PHOSPHATE 3-PHOSPHATIDYLTRANSFERASE-RELATED"/>
    <property type="match status" value="1"/>
</dbReference>
<evidence type="ECO:0000313" key="13">
    <source>
        <dbReference type="EMBL" id="SFR72374.1"/>
    </source>
</evidence>
<evidence type="ECO:0000256" key="5">
    <source>
        <dbReference type="ARBA" id="ARBA00022692"/>
    </source>
</evidence>
<evidence type="ECO:0000256" key="6">
    <source>
        <dbReference type="ARBA" id="ARBA00022989"/>
    </source>
</evidence>
<keyword evidence="3" id="KW-0444">Lipid biosynthesis</keyword>
<evidence type="ECO:0000256" key="10">
    <source>
        <dbReference type="ARBA" id="ARBA00023264"/>
    </source>
</evidence>
<dbReference type="Proteomes" id="UP000199659">
    <property type="component" value="Unassembled WGS sequence"/>
</dbReference>
<keyword evidence="5 12" id="KW-0812">Transmembrane</keyword>
<keyword evidence="4 11" id="KW-0808">Transferase</keyword>
<dbReference type="EMBL" id="FOYZ01000004">
    <property type="protein sequence ID" value="SFR72374.1"/>
    <property type="molecule type" value="Genomic_DNA"/>
</dbReference>
<dbReference type="GO" id="GO:0016020">
    <property type="term" value="C:membrane"/>
    <property type="evidence" value="ECO:0007669"/>
    <property type="project" value="UniProtKB-SubCell"/>
</dbReference>
<dbReference type="GO" id="GO:0008654">
    <property type="term" value="P:phospholipid biosynthetic process"/>
    <property type="evidence" value="ECO:0007669"/>
    <property type="project" value="UniProtKB-KW"/>
</dbReference>
<evidence type="ECO:0000256" key="3">
    <source>
        <dbReference type="ARBA" id="ARBA00022516"/>
    </source>
</evidence>
<gene>
    <name evidence="13" type="ORF">SAMN05661086_01309</name>
</gene>
<keyword evidence="10" id="KW-1208">Phospholipid metabolism</keyword>
<dbReference type="InterPro" id="IPR050324">
    <property type="entry name" value="CDP-alcohol_PTase-I"/>
</dbReference>
<reference evidence="13 14" key="1">
    <citation type="submission" date="2016-10" db="EMBL/GenBank/DDBJ databases">
        <authorList>
            <person name="de Groot N.N."/>
        </authorList>
    </citation>
    <scope>NUCLEOTIDE SEQUENCE [LARGE SCALE GENOMIC DNA]</scope>
    <source>
        <strain evidence="13 14">743A</strain>
    </source>
</reference>
<evidence type="ECO:0000256" key="9">
    <source>
        <dbReference type="ARBA" id="ARBA00023209"/>
    </source>
</evidence>
<keyword evidence="7" id="KW-0443">Lipid metabolism</keyword>
<evidence type="ECO:0000256" key="1">
    <source>
        <dbReference type="ARBA" id="ARBA00004141"/>
    </source>
</evidence>
<dbReference type="InterPro" id="IPR000462">
    <property type="entry name" value="CDP-OH_P_trans"/>
</dbReference>
<dbReference type="InterPro" id="IPR043130">
    <property type="entry name" value="CDP-OH_PTrfase_TM_dom"/>
</dbReference>
<evidence type="ECO:0000256" key="8">
    <source>
        <dbReference type="ARBA" id="ARBA00023136"/>
    </source>
</evidence>
<dbReference type="InterPro" id="IPR048254">
    <property type="entry name" value="CDP_ALCOHOL_P_TRANSF_CS"/>
</dbReference>
<evidence type="ECO:0000256" key="7">
    <source>
        <dbReference type="ARBA" id="ARBA00023098"/>
    </source>
</evidence>
<dbReference type="Pfam" id="PF01066">
    <property type="entry name" value="CDP-OH_P_transf"/>
    <property type="match status" value="1"/>
</dbReference>
<feature type="transmembrane region" description="Helical" evidence="12">
    <location>
        <begin position="66"/>
        <end position="85"/>
    </location>
</feature>
<dbReference type="OrthoDB" id="9796672at2"/>
<dbReference type="RefSeq" id="WP_092559891.1">
    <property type="nucleotide sequence ID" value="NZ_FOYZ01000004.1"/>
</dbReference>
<dbReference type="GO" id="GO:0016780">
    <property type="term" value="F:phosphotransferase activity, for other substituted phosphate groups"/>
    <property type="evidence" value="ECO:0007669"/>
    <property type="project" value="InterPro"/>
</dbReference>
<sequence length="184" mass="20731">MTHSKRSIIGTANVISMVRILLSVFLLFVFHNSAAFIIIYCLCGISDIMDGYIARKTNTESKLGSMLDSIADIVFVGVTLIFVMNRIEISFVIYIWIAGIAGIRIISVIIGYFRFRELVFLHTYANKITGILLFLYPVLYQLTRLEKGIWVVCTAASMAAMEEVLIHATSKAVDRNRKSILVRK</sequence>
<name>A0A1I6J049_9FIRM</name>
<evidence type="ECO:0000256" key="11">
    <source>
        <dbReference type="RuleBase" id="RU003750"/>
    </source>
</evidence>
<evidence type="ECO:0000256" key="2">
    <source>
        <dbReference type="ARBA" id="ARBA00010441"/>
    </source>
</evidence>
<dbReference type="AlphaFoldDB" id="A0A1I6J049"/>
<keyword evidence="8 12" id="KW-0472">Membrane</keyword>
<feature type="transmembrane region" description="Helical" evidence="12">
    <location>
        <begin position="91"/>
        <end position="112"/>
    </location>
</feature>
<keyword evidence="9" id="KW-0594">Phospholipid biosynthesis</keyword>
<keyword evidence="14" id="KW-1185">Reference proteome</keyword>
<keyword evidence="6 12" id="KW-1133">Transmembrane helix</keyword>
<evidence type="ECO:0000256" key="12">
    <source>
        <dbReference type="SAM" id="Phobius"/>
    </source>
</evidence>
<proteinExistence type="inferred from homology"/>
<protein>
    <submittedName>
        <fullName evidence="13">CDP-diacylglycerol--glycerol-3-phosphate 3-phosphatidyltransferase</fullName>
    </submittedName>
</protein>
<dbReference type="Gene3D" id="1.20.120.1760">
    <property type="match status" value="1"/>
</dbReference>
<feature type="transmembrane region" description="Helical" evidence="12">
    <location>
        <begin position="124"/>
        <end position="142"/>
    </location>
</feature>
<comment type="similarity">
    <text evidence="2 11">Belongs to the CDP-alcohol phosphatidyltransferase class-I family.</text>
</comment>
<evidence type="ECO:0000313" key="14">
    <source>
        <dbReference type="Proteomes" id="UP000199659"/>
    </source>
</evidence>
<comment type="subcellular location">
    <subcellularLocation>
        <location evidence="1">Membrane</location>
        <topology evidence="1">Multi-pass membrane protein</topology>
    </subcellularLocation>
</comment>
<evidence type="ECO:0000256" key="4">
    <source>
        <dbReference type="ARBA" id="ARBA00022679"/>
    </source>
</evidence>
<dbReference type="STRING" id="37658.SAMN05661086_01309"/>
<organism evidence="13 14">
    <name type="scientific">Anaeromicropila populeti</name>
    <dbReference type="NCBI Taxonomy" id="37658"/>
    <lineage>
        <taxon>Bacteria</taxon>
        <taxon>Bacillati</taxon>
        <taxon>Bacillota</taxon>
        <taxon>Clostridia</taxon>
        <taxon>Lachnospirales</taxon>
        <taxon>Lachnospiraceae</taxon>
        <taxon>Anaeromicropila</taxon>
    </lineage>
</organism>
<accession>A0A1I6J049</accession>
<dbReference type="PROSITE" id="PS00379">
    <property type="entry name" value="CDP_ALCOHOL_P_TRANSF"/>
    <property type="match status" value="1"/>
</dbReference>